<dbReference type="AlphaFoldDB" id="A0A9W5IS37"/>
<organism evidence="1 2">
    <name type="scientific">Neisseria subflava NJ9703</name>
    <dbReference type="NCBI Taxonomy" id="546268"/>
    <lineage>
        <taxon>Bacteria</taxon>
        <taxon>Pseudomonadati</taxon>
        <taxon>Pseudomonadota</taxon>
        <taxon>Betaproteobacteria</taxon>
        <taxon>Neisseriales</taxon>
        <taxon>Neisseriaceae</taxon>
        <taxon>Neisseria</taxon>
    </lineage>
</organism>
<evidence type="ECO:0000313" key="2">
    <source>
        <dbReference type="Proteomes" id="UP000004621"/>
    </source>
</evidence>
<dbReference type="Proteomes" id="UP000004621">
    <property type="component" value="Unassembled WGS sequence"/>
</dbReference>
<reference evidence="1 2" key="1">
    <citation type="submission" date="2010-01" db="EMBL/GenBank/DDBJ databases">
        <authorList>
            <person name="Weinstock G."/>
            <person name="Sodergren E."/>
            <person name="Clifton S."/>
            <person name="Fulton L."/>
            <person name="Fulton B."/>
            <person name="Courtney L."/>
            <person name="Fronick C."/>
            <person name="Harrison M."/>
            <person name="Strong C."/>
            <person name="Farmer C."/>
            <person name="Delahaunty K."/>
            <person name="Markovic C."/>
            <person name="Hall O."/>
            <person name="Minx P."/>
            <person name="Tomlinson C."/>
            <person name="Mitreva M."/>
            <person name="Nelson J."/>
            <person name="Hou S."/>
            <person name="Wollam A."/>
            <person name="Pepin K.H."/>
            <person name="Johnson M."/>
            <person name="Bhonagiri V."/>
            <person name="Nash W.E."/>
            <person name="Warren W."/>
            <person name="Chinwalla A."/>
            <person name="Mardis E.R."/>
            <person name="Wilson R.K."/>
        </authorList>
    </citation>
    <scope>NUCLEOTIDE SEQUENCE [LARGE SCALE GENOMIC DNA]</scope>
    <source>
        <strain evidence="1 2">NJ9703</strain>
    </source>
</reference>
<dbReference type="EMBL" id="ACEO02000002">
    <property type="protein sequence ID" value="EFC52737.1"/>
    <property type="molecule type" value="Genomic_DNA"/>
</dbReference>
<gene>
    <name evidence="1" type="ORF">NEISUBOT_03573</name>
</gene>
<sequence length="39" mass="4709">MVWDIFNSRIGLERYYFTLAFCFLHTKYSGRLKIAFQTA</sequence>
<proteinExistence type="predicted"/>
<name>A0A9W5IS37_NEISU</name>
<evidence type="ECO:0000313" key="1">
    <source>
        <dbReference type="EMBL" id="EFC52737.1"/>
    </source>
</evidence>
<accession>A0A9W5IS37</accession>
<comment type="caution">
    <text evidence="1">The sequence shown here is derived from an EMBL/GenBank/DDBJ whole genome shotgun (WGS) entry which is preliminary data.</text>
</comment>
<protein>
    <submittedName>
        <fullName evidence="1">Uncharacterized protein</fullName>
    </submittedName>
</protein>